<reference evidence="6 7" key="1">
    <citation type="journal article" date="2023" name="BMC Biotechnol.">
        <title>Vitis rotundifolia cv Carlos genome sequencing.</title>
        <authorList>
            <person name="Huff M."/>
            <person name="Hulse-Kemp A."/>
            <person name="Scheffler B."/>
            <person name="Youngblood R."/>
            <person name="Simpson S."/>
            <person name="Babiker E."/>
            <person name="Staton M."/>
        </authorList>
    </citation>
    <scope>NUCLEOTIDE SEQUENCE [LARGE SCALE GENOMIC DNA]</scope>
    <source>
        <tissue evidence="6">Leaf</tissue>
    </source>
</reference>
<dbReference type="Pfam" id="PF10551">
    <property type="entry name" value="MULE"/>
    <property type="match status" value="1"/>
</dbReference>
<dbReference type="EMBL" id="JARBHA010000006">
    <property type="protein sequence ID" value="KAJ9698898.1"/>
    <property type="molecule type" value="Genomic_DNA"/>
</dbReference>
<protein>
    <recommendedName>
        <fullName evidence="5">SWIM-type domain-containing protein</fullName>
    </recommendedName>
</protein>
<dbReference type="InterPro" id="IPR006564">
    <property type="entry name" value="Znf_PMZ"/>
</dbReference>
<evidence type="ECO:0000313" key="7">
    <source>
        <dbReference type="Proteomes" id="UP001168098"/>
    </source>
</evidence>
<dbReference type="PANTHER" id="PTHR31973:SF187">
    <property type="entry name" value="MUTATOR TRANSPOSASE MUDRA PROTEIN"/>
    <property type="match status" value="1"/>
</dbReference>
<evidence type="ECO:0000256" key="1">
    <source>
        <dbReference type="ARBA" id="ARBA00022723"/>
    </source>
</evidence>
<accession>A0AA39A0U8</accession>
<keyword evidence="7" id="KW-1185">Reference proteome</keyword>
<evidence type="ECO:0000256" key="4">
    <source>
        <dbReference type="PROSITE-ProRule" id="PRU00325"/>
    </source>
</evidence>
<dbReference type="InterPro" id="IPR018289">
    <property type="entry name" value="MULE_transposase_dom"/>
</dbReference>
<dbReference type="InterPro" id="IPR004332">
    <property type="entry name" value="Transposase_MuDR"/>
</dbReference>
<comment type="caution">
    <text evidence="6">The sequence shown here is derived from an EMBL/GenBank/DDBJ whole genome shotgun (WGS) entry which is preliminary data.</text>
</comment>
<keyword evidence="2 4" id="KW-0863">Zinc-finger</keyword>
<evidence type="ECO:0000256" key="2">
    <source>
        <dbReference type="ARBA" id="ARBA00022771"/>
    </source>
</evidence>
<evidence type="ECO:0000256" key="3">
    <source>
        <dbReference type="ARBA" id="ARBA00022833"/>
    </source>
</evidence>
<dbReference type="AlphaFoldDB" id="A0AA39A0U8"/>
<dbReference type="Pfam" id="PF04434">
    <property type="entry name" value="SWIM"/>
    <property type="match status" value="1"/>
</dbReference>
<organism evidence="6 7">
    <name type="scientific">Vitis rotundifolia</name>
    <name type="common">Muscadine grape</name>
    <dbReference type="NCBI Taxonomy" id="103349"/>
    <lineage>
        <taxon>Eukaryota</taxon>
        <taxon>Viridiplantae</taxon>
        <taxon>Streptophyta</taxon>
        <taxon>Embryophyta</taxon>
        <taxon>Tracheophyta</taxon>
        <taxon>Spermatophyta</taxon>
        <taxon>Magnoliopsida</taxon>
        <taxon>eudicotyledons</taxon>
        <taxon>Gunneridae</taxon>
        <taxon>Pentapetalae</taxon>
        <taxon>rosids</taxon>
        <taxon>Vitales</taxon>
        <taxon>Vitaceae</taxon>
        <taxon>Viteae</taxon>
        <taxon>Vitis</taxon>
    </lineage>
</organism>
<sequence length="747" mass="84994">MEEDMFCYIHEGGRLVKCAGGSVEYQGGCTESIVVSRHISHSDFVSKLCDELHFDRNSIKLEFTVKFDPSCLLLLHDDAAILKMFRFNEMFCRVYVSSSSEVAEACVTPTSAPTSIVGSNSAHVLSSGGDPSMDICNDSLTIESYGFSQRCVESNILERDSRRFENSIMGSGHTFPNAAEFRDAVYLMSIAGRFRYCFKRNSTKHMTVVCTVNECPWKITARAVGESNIVQVHTFQNRHNHSLEDVATCQPLVRSNRASLLIDDVIRSTPDYQPRQICKDFQRQHGMQLTYLQAWNIKEKANERIYGEPKCYYKLLPWMCEKMVATNPGSIVELRHSSDGHFEQLFVAHSVSIQGFAMGCRPIIAIDSAPMSGPYMGALFSATAYDANDSMFPLAFGVMSSENYDDWSWFLQNLKKVVGNKEVVIISDRHPVLLRSVPEVFGLENHAYCYNHLKENFSSFLSKHNTRGNKGKENALQFLDSIAYARLEHDYNVSMFELRKYNDTLATWVEENAPEHWAMSKFPKQRWDKMTTNLAKSFNAWLKSERHHSICNFLMEHMAKLGSMLVKHKEESNNWKGCIGPKIEDQVQQKIAKGEVYSVTPFMNGIFGVSIGRTSLNVDIMKRTCTCKGWEMLGIPCEHAAAVILSIDQNVVDFVQDWYKFPMQELIYSGSFSGIETHDMPFVDNDGLVRSITDEVFFSLNPPHTKRPPGRPRKKRIESQFQDKRTVYCSRCHTSGHNRKTCKNPLS</sequence>
<dbReference type="PANTHER" id="PTHR31973">
    <property type="entry name" value="POLYPROTEIN, PUTATIVE-RELATED"/>
    <property type="match status" value="1"/>
</dbReference>
<dbReference type="Pfam" id="PF03108">
    <property type="entry name" value="DBD_Tnp_Mut"/>
    <property type="match status" value="1"/>
</dbReference>
<gene>
    <name evidence="6" type="ORF">PVL29_007797</name>
</gene>
<dbReference type="SMART" id="SM00575">
    <property type="entry name" value="ZnF_PMZ"/>
    <property type="match status" value="1"/>
</dbReference>
<evidence type="ECO:0000259" key="5">
    <source>
        <dbReference type="PROSITE" id="PS50966"/>
    </source>
</evidence>
<dbReference type="InterPro" id="IPR007527">
    <property type="entry name" value="Znf_SWIM"/>
</dbReference>
<dbReference type="GO" id="GO:0008270">
    <property type="term" value="F:zinc ion binding"/>
    <property type="evidence" value="ECO:0007669"/>
    <property type="project" value="UniProtKB-KW"/>
</dbReference>
<name>A0AA39A0U8_VITRO</name>
<proteinExistence type="predicted"/>
<dbReference type="PROSITE" id="PS50966">
    <property type="entry name" value="ZF_SWIM"/>
    <property type="match status" value="1"/>
</dbReference>
<feature type="domain" description="SWIM-type" evidence="5">
    <location>
        <begin position="607"/>
        <end position="648"/>
    </location>
</feature>
<keyword evidence="3" id="KW-0862">Zinc</keyword>
<evidence type="ECO:0000313" key="6">
    <source>
        <dbReference type="EMBL" id="KAJ9698898.1"/>
    </source>
</evidence>
<dbReference type="Proteomes" id="UP001168098">
    <property type="component" value="Unassembled WGS sequence"/>
</dbReference>
<keyword evidence="1" id="KW-0479">Metal-binding</keyword>